<dbReference type="AlphaFoldDB" id="E5QYE5"/>
<feature type="region of interest" description="Disordered" evidence="2">
    <location>
        <begin position="1"/>
        <end position="31"/>
    </location>
</feature>
<organism evidence="4">
    <name type="scientific">Arthroderma gypseum (strain ATCC MYA-4604 / CBS 118893)</name>
    <name type="common">Microsporum gypseum</name>
    <dbReference type="NCBI Taxonomy" id="535722"/>
    <lineage>
        <taxon>Eukaryota</taxon>
        <taxon>Fungi</taxon>
        <taxon>Dikarya</taxon>
        <taxon>Ascomycota</taxon>
        <taxon>Pezizomycotina</taxon>
        <taxon>Eurotiomycetes</taxon>
        <taxon>Eurotiomycetidae</taxon>
        <taxon>Onygenales</taxon>
        <taxon>Arthrodermataceae</taxon>
        <taxon>Nannizzia</taxon>
    </lineage>
</organism>
<accession>E5QYE5</accession>
<keyword evidence="4" id="KW-1185">Reference proteome</keyword>
<name>E5QYE5_ARTGP</name>
<gene>
    <name evidence="3" type="ORF">MGYG_01058</name>
</gene>
<proteinExistence type="predicted"/>
<dbReference type="VEuPathDB" id="FungiDB:MGYG_01058"/>
<evidence type="ECO:0000256" key="2">
    <source>
        <dbReference type="SAM" id="MobiDB-lite"/>
    </source>
</evidence>
<dbReference type="GeneID" id="10032297"/>
<dbReference type="OrthoDB" id="4161285at2759"/>
<sequence length="143" mass="16457">MMETDKLPLSPPPEPKPSNSDTNELVSLDSPLRTTPIHALLPDVRVPSDPLPSHRYHPVTCAPLDVVEFQAELQQLRKQYTTSVAARKGQEEAAKEVKKRIDEAKEKTEQIQKTMQRKTEEREMERKVFLKIKKEKEEKMQGV</sequence>
<feature type="coiled-coil region" evidence="1">
    <location>
        <begin position="87"/>
        <end position="121"/>
    </location>
</feature>
<dbReference type="STRING" id="535722.E5QYE5"/>
<dbReference type="eggNOG" id="ENOG502RNQK">
    <property type="taxonomic scope" value="Eukaryota"/>
</dbReference>
<dbReference type="RefSeq" id="XP_003176973.1">
    <property type="nucleotide sequence ID" value="XM_003176925.1"/>
</dbReference>
<keyword evidence="1" id="KW-0175">Coiled coil</keyword>
<evidence type="ECO:0000256" key="1">
    <source>
        <dbReference type="SAM" id="Coils"/>
    </source>
</evidence>
<dbReference type="Proteomes" id="UP000002669">
    <property type="component" value="Unassembled WGS sequence"/>
</dbReference>
<dbReference type="OMA" id="KTMQRKT"/>
<dbReference type="HOGENOM" id="CLU_115908_0_0_1"/>
<dbReference type="EMBL" id="DS989822">
    <property type="protein sequence ID" value="EFQ98021.1"/>
    <property type="molecule type" value="Genomic_DNA"/>
</dbReference>
<protein>
    <submittedName>
        <fullName evidence="3">Uncharacterized protein</fullName>
    </submittedName>
</protein>
<evidence type="ECO:0000313" key="3">
    <source>
        <dbReference type="EMBL" id="EFQ98021.1"/>
    </source>
</evidence>
<reference evidence="4" key="1">
    <citation type="journal article" date="2012" name="MBio">
        <title>Comparative genome analysis of Trichophyton rubrum and related dermatophytes reveals candidate genes involved in infection.</title>
        <authorList>
            <person name="Martinez D.A."/>
            <person name="Oliver B.G."/>
            <person name="Graeser Y."/>
            <person name="Goldberg J.M."/>
            <person name="Li W."/>
            <person name="Martinez-Rossi N.M."/>
            <person name="Monod M."/>
            <person name="Shelest E."/>
            <person name="Barton R.C."/>
            <person name="Birch E."/>
            <person name="Brakhage A.A."/>
            <person name="Chen Z."/>
            <person name="Gurr S.J."/>
            <person name="Heiman D."/>
            <person name="Heitman J."/>
            <person name="Kosti I."/>
            <person name="Rossi A."/>
            <person name="Saif S."/>
            <person name="Samalova M."/>
            <person name="Saunders C.W."/>
            <person name="Shea T."/>
            <person name="Summerbell R.C."/>
            <person name="Xu J."/>
            <person name="Young S."/>
            <person name="Zeng Q."/>
            <person name="Birren B.W."/>
            <person name="Cuomo C.A."/>
            <person name="White T.C."/>
        </authorList>
    </citation>
    <scope>NUCLEOTIDE SEQUENCE [LARGE SCALE GENOMIC DNA]</scope>
    <source>
        <strain evidence="4">ATCC MYA-4604 / CBS 118893</strain>
    </source>
</reference>
<evidence type="ECO:0000313" key="4">
    <source>
        <dbReference type="Proteomes" id="UP000002669"/>
    </source>
</evidence>
<dbReference type="InParanoid" id="E5QYE5"/>